<reference evidence="3" key="1">
    <citation type="journal article" date="2019" name="Int. J. Syst. Evol. Microbiol.">
        <title>The Global Catalogue of Microorganisms (GCM) 10K type strain sequencing project: providing services to taxonomists for standard genome sequencing and annotation.</title>
        <authorList>
            <consortium name="The Broad Institute Genomics Platform"/>
            <consortium name="The Broad Institute Genome Sequencing Center for Infectious Disease"/>
            <person name="Wu L."/>
            <person name="Ma J."/>
        </authorList>
    </citation>
    <scope>NUCLEOTIDE SEQUENCE [LARGE SCALE GENOMIC DNA]</scope>
    <source>
        <strain evidence="3">KCTC 52168</strain>
    </source>
</reference>
<name>A0ABV7H5M0_9BURK</name>
<dbReference type="Pfam" id="PF00583">
    <property type="entry name" value="Acetyltransf_1"/>
    <property type="match status" value="1"/>
</dbReference>
<dbReference type="CDD" id="cd04301">
    <property type="entry name" value="NAT_SF"/>
    <property type="match status" value="1"/>
</dbReference>
<evidence type="ECO:0000259" key="1">
    <source>
        <dbReference type="PROSITE" id="PS51186"/>
    </source>
</evidence>
<evidence type="ECO:0000313" key="2">
    <source>
        <dbReference type="EMBL" id="MFC3147804.1"/>
    </source>
</evidence>
<dbReference type="InterPro" id="IPR000182">
    <property type="entry name" value="GNAT_dom"/>
</dbReference>
<sequence length="192" mass="21108">MNSPEKLSPALLEAATTSEAMLFGAPRRAPPLGGGNWLMIRPVADAPEASSLTLKQISGPEAWALYTDLREKVELAINKMRADAEGKVREMHEQQRGLPIKWYFAMNGETPVGMVGMMTLASGGAWYGRMVDLDVVPEFRKQGFANQILLAIDAHAKKLGLKAVAIATDEDDWTSAWLERHGFMRATRVGKQ</sequence>
<dbReference type="EC" id="2.3.1.-" evidence="2"/>
<dbReference type="RefSeq" id="WP_377303197.1">
    <property type="nucleotide sequence ID" value="NZ_CP180191.1"/>
</dbReference>
<gene>
    <name evidence="2" type="ORF">ACFOEN_09135</name>
</gene>
<protein>
    <submittedName>
        <fullName evidence="2">GNAT family N-acetyltransferase</fullName>
        <ecNumber evidence="2">2.3.1.-</ecNumber>
    </submittedName>
</protein>
<proteinExistence type="predicted"/>
<comment type="caution">
    <text evidence="2">The sequence shown here is derived from an EMBL/GenBank/DDBJ whole genome shotgun (WGS) entry which is preliminary data.</text>
</comment>
<dbReference type="InterPro" id="IPR016181">
    <property type="entry name" value="Acyl_CoA_acyltransferase"/>
</dbReference>
<dbReference type="SUPFAM" id="SSF55729">
    <property type="entry name" value="Acyl-CoA N-acyltransferases (Nat)"/>
    <property type="match status" value="1"/>
</dbReference>
<keyword evidence="3" id="KW-1185">Reference proteome</keyword>
<feature type="domain" description="N-acetyltransferase" evidence="1">
    <location>
        <begin position="64"/>
        <end position="192"/>
    </location>
</feature>
<accession>A0ABV7H5M0</accession>
<organism evidence="2 3">
    <name type="scientific">Piscinibacterium candidicorallinum</name>
    <dbReference type="NCBI Taxonomy" id="1793872"/>
    <lineage>
        <taxon>Bacteria</taxon>
        <taxon>Pseudomonadati</taxon>
        <taxon>Pseudomonadota</taxon>
        <taxon>Betaproteobacteria</taxon>
        <taxon>Burkholderiales</taxon>
        <taxon>Piscinibacterium</taxon>
    </lineage>
</organism>
<keyword evidence="2" id="KW-0808">Transferase</keyword>
<dbReference type="Gene3D" id="3.40.630.30">
    <property type="match status" value="1"/>
</dbReference>
<dbReference type="EMBL" id="JBHRTI010000004">
    <property type="protein sequence ID" value="MFC3147804.1"/>
    <property type="molecule type" value="Genomic_DNA"/>
</dbReference>
<dbReference type="Proteomes" id="UP001595556">
    <property type="component" value="Unassembled WGS sequence"/>
</dbReference>
<keyword evidence="2" id="KW-0012">Acyltransferase</keyword>
<dbReference type="PROSITE" id="PS51186">
    <property type="entry name" value="GNAT"/>
    <property type="match status" value="1"/>
</dbReference>
<dbReference type="GO" id="GO:0016746">
    <property type="term" value="F:acyltransferase activity"/>
    <property type="evidence" value="ECO:0007669"/>
    <property type="project" value="UniProtKB-KW"/>
</dbReference>
<evidence type="ECO:0000313" key="3">
    <source>
        <dbReference type="Proteomes" id="UP001595556"/>
    </source>
</evidence>